<dbReference type="InterPro" id="IPR036770">
    <property type="entry name" value="Ankyrin_rpt-contain_sf"/>
</dbReference>
<dbReference type="PANTHER" id="PTHR46224:SF64">
    <property type="entry name" value="IQ MOTIF AND ANKYRIN REPEAT DOMAIN-CONTAINING PROTEIN 1"/>
    <property type="match status" value="1"/>
</dbReference>
<feature type="repeat" description="ANK" evidence="1">
    <location>
        <begin position="108"/>
        <end position="140"/>
    </location>
</feature>
<accession>A0A482XS44</accession>
<dbReference type="OrthoDB" id="5406014at2759"/>
<dbReference type="PROSITE" id="PS50088">
    <property type="entry name" value="ANK_REPEAT"/>
    <property type="match status" value="5"/>
</dbReference>
<dbReference type="PRINTS" id="PR01415">
    <property type="entry name" value="ANKYRIN"/>
</dbReference>
<dbReference type="SMART" id="SM00248">
    <property type="entry name" value="ANK"/>
    <property type="match status" value="9"/>
</dbReference>
<dbReference type="Pfam" id="PF12796">
    <property type="entry name" value="Ank_2"/>
    <property type="match status" value="2"/>
</dbReference>
<evidence type="ECO:0000313" key="2">
    <source>
        <dbReference type="EMBL" id="RZF48387.1"/>
    </source>
</evidence>
<dbReference type="InterPro" id="IPR051616">
    <property type="entry name" value="Cul2-RING_E3_ligase_SR"/>
</dbReference>
<feature type="repeat" description="ANK" evidence="1">
    <location>
        <begin position="215"/>
        <end position="244"/>
    </location>
</feature>
<dbReference type="AlphaFoldDB" id="A0A482XS44"/>
<dbReference type="InterPro" id="IPR002110">
    <property type="entry name" value="Ankyrin_rpt"/>
</dbReference>
<dbReference type="Proteomes" id="UP000291343">
    <property type="component" value="Unassembled WGS sequence"/>
</dbReference>
<evidence type="ECO:0000313" key="3">
    <source>
        <dbReference type="Proteomes" id="UP000291343"/>
    </source>
</evidence>
<feature type="repeat" description="ANK" evidence="1">
    <location>
        <begin position="250"/>
        <end position="282"/>
    </location>
</feature>
<keyword evidence="3" id="KW-1185">Reference proteome</keyword>
<sequence length="571" mass="64515">MDFTEENPLSVSSVGAAVRNNDVEAVRRSIERGRSIDLKDNRGWAAIHCAASKNYTDCLNVLLEAGADINIKTHEGETPLFLACAGNCYEAAVILLEAECLVNLPNNESVTPLHIVACRGFDKLASTLLNKQADVNAQDYGSDTPLMEAIRHQHPNVCRILLSLGADQTICGSKKELPIHLASASGQLEILCVLLHHKQYTEQYLHKVVNWTDDDGFSPLMLAVQSLNLSCVEELLQSGADANIGVCKSFGFTALHIAASYGNLPILKVILNATSKETIRRSCGERPGQKRTNLICNALSSQSEDCLVYLLNYGFESKVLNSLFQDMNPISYLFTENSKPQLLQILLESGYDPNPKYLLFRHYYYLCNFLENNSIKNEIAEAFVHKLVDHGLKIDYNYNYYNEDSRILRYSEYGFPPPLLKACILGGRFKLIPYLLQRSQVTEPHNALNFILEVVLQTSTTRDCYTLITFLSHYVDPSIQINKKSVRLPYTSRDDPLESPLYKYLSHSARFPSLKAMSRFAIRKYIHCVCNRNEHQFKIKLNSLDAPPCLISYLNYEEMQTFYESLENNQT</sequence>
<dbReference type="PROSITE" id="PS50297">
    <property type="entry name" value="ANK_REP_REGION"/>
    <property type="match status" value="4"/>
</dbReference>
<dbReference type="STRING" id="195883.A0A482XS44"/>
<reference evidence="2 3" key="1">
    <citation type="journal article" date="2017" name="Gigascience">
        <title>Genome sequence of the small brown planthopper, Laodelphax striatellus.</title>
        <authorList>
            <person name="Zhu J."/>
            <person name="Jiang F."/>
            <person name="Wang X."/>
            <person name="Yang P."/>
            <person name="Bao Y."/>
            <person name="Zhao W."/>
            <person name="Wang W."/>
            <person name="Lu H."/>
            <person name="Wang Q."/>
            <person name="Cui N."/>
            <person name="Li J."/>
            <person name="Chen X."/>
            <person name="Luo L."/>
            <person name="Yu J."/>
            <person name="Kang L."/>
            <person name="Cui F."/>
        </authorList>
    </citation>
    <scope>NUCLEOTIDE SEQUENCE [LARGE SCALE GENOMIC DNA]</scope>
    <source>
        <strain evidence="2">Lst14</strain>
    </source>
</reference>
<feature type="repeat" description="ANK" evidence="1">
    <location>
        <begin position="42"/>
        <end position="74"/>
    </location>
</feature>
<dbReference type="Gene3D" id="1.25.40.20">
    <property type="entry name" value="Ankyrin repeat-containing domain"/>
    <property type="match status" value="3"/>
</dbReference>
<proteinExistence type="predicted"/>
<name>A0A482XS44_LAOST</name>
<evidence type="ECO:0000256" key="1">
    <source>
        <dbReference type="PROSITE-ProRule" id="PRU00023"/>
    </source>
</evidence>
<dbReference type="Pfam" id="PF13637">
    <property type="entry name" value="Ank_4"/>
    <property type="match status" value="1"/>
</dbReference>
<dbReference type="EMBL" id="QKKF02002514">
    <property type="protein sequence ID" value="RZF48387.1"/>
    <property type="molecule type" value="Genomic_DNA"/>
</dbReference>
<feature type="repeat" description="ANK" evidence="1">
    <location>
        <begin position="141"/>
        <end position="173"/>
    </location>
</feature>
<dbReference type="SMR" id="A0A482XS44"/>
<comment type="caution">
    <text evidence="2">The sequence shown here is derived from an EMBL/GenBank/DDBJ whole genome shotgun (WGS) entry which is preliminary data.</text>
</comment>
<dbReference type="SUPFAM" id="SSF48403">
    <property type="entry name" value="Ankyrin repeat"/>
    <property type="match status" value="2"/>
</dbReference>
<dbReference type="InParanoid" id="A0A482XS44"/>
<keyword evidence="1" id="KW-0040">ANK repeat</keyword>
<dbReference type="PANTHER" id="PTHR46224">
    <property type="entry name" value="ANKYRIN REPEAT FAMILY PROTEIN"/>
    <property type="match status" value="1"/>
</dbReference>
<gene>
    <name evidence="2" type="ORF">LSTR_LSTR007554</name>
</gene>
<protein>
    <submittedName>
        <fullName evidence="2">Uncharacterized protein</fullName>
    </submittedName>
</protein>
<organism evidence="2 3">
    <name type="scientific">Laodelphax striatellus</name>
    <name type="common">Small brown planthopper</name>
    <name type="synonym">Delphax striatella</name>
    <dbReference type="NCBI Taxonomy" id="195883"/>
    <lineage>
        <taxon>Eukaryota</taxon>
        <taxon>Metazoa</taxon>
        <taxon>Ecdysozoa</taxon>
        <taxon>Arthropoda</taxon>
        <taxon>Hexapoda</taxon>
        <taxon>Insecta</taxon>
        <taxon>Pterygota</taxon>
        <taxon>Neoptera</taxon>
        <taxon>Paraneoptera</taxon>
        <taxon>Hemiptera</taxon>
        <taxon>Auchenorrhyncha</taxon>
        <taxon>Fulgoroidea</taxon>
        <taxon>Delphacidae</taxon>
        <taxon>Criomorphinae</taxon>
        <taxon>Laodelphax</taxon>
    </lineage>
</organism>